<dbReference type="Pfam" id="PF02018">
    <property type="entry name" value="CBM_4_9"/>
    <property type="match status" value="1"/>
</dbReference>
<feature type="signal peptide" evidence="3">
    <location>
        <begin position="1"/>
        <end position="21"/>
    </location>
</feature>
<feature type="domain" description="CBM-cenC" evidence="4">
    <location>
        <begin position="24"/>
        <end position="148"/>
    </location>
</feature>
<gene>
    <name evidence="5" type="ORF">NT6N_01240</name>
</gene>
<dbReference type="SUPFAM" id="SSF49785">
    <property type="entry name" value="Galactose-binding domain-like"/>
    <property type="match status" value="1"/>
</dbReference>
<protein>
    <recommendedName>
        <fullName evidence="4">CBM-cenC domain-containing protein</fullName>
    </recommendedName>
</protein>
<evidence type="ECO:0000313" key="5">
    <source>
        <dbReference type="EMBL" id="BDS05084.1"/>
    </source>
</evidence>
<evidence type="ECO:0000259" key="4">
    <source>
        <dbReference type="Pfam" id="PF02018"/>
    </source>
</evidence>
<feature type="region of interest" description="Disordered" evidence="2">
    <location>
        <begin position="169"/>
        <end position="189"/>
    </location>
</feature>
<name>A0AAT9FGH8_9BACT</name>
<dbReference type="GO" id="GO:0016798">
    <property type="term" value="F:hydrolase activity, acting on glycosyl bonds"/>
    <property type="evidence" value="ECO:0007669"/>
    <property type="project" value="InterPro"/>
</dbReference>
<sequence>MNITKTLTAAVLVCTFQISSAGENLVQNGDFSTKNLKPWKVFALKGETKPEANVAEGILTMKSATVAENASKRQMMQDLTGVKSNTAYTLSFDVKASSPSKELIVLLNPSKPGDGHYGLRRKVEVTTEWATQTVKFTSKEIAADNPAKLKFLLGMIKGEISLRNIKLAESNGAGKGGGKKKEPAKTPAE</sequence>
<feature type="chain" id="PRO_5043378137" description="CBM-cenC domain-containing protein" evidence="3">
    <location>
        <begin position="22"/>
        <end position="189"/>
    </location>
</feature>
<dbReference type="InterPro" id="IPR003305">
    <property type="entry name" value="CenC_carb-bd"/>
</dbReference>
<keyword evidence="1" id="KW-0378">Hydrolase</keyword>
<dbReference type="InterPro" id="IPR008979">
    <property type="entry name" value="Galactose-bd-like_sf"/>
</dbReference>
<evidence type="ECO:0000256" key="2">
    <source>
        <dbReference type="SAM" id="MobiDB-lite"/>
    </source>
</evidence>
<accession>A0AAT9FGH8</accession>
<reference evidence="5" key="1">
    <citation type="submission" date="2024-07" db="EMBL/GenBank/DDBJ databases">
        <title>Complete genome sequence of Verrucomicrobiaceae bacterium NT6N.</title>
        <authorList>
            <person name="Huang C."/>
            <person name="Takami H."/>
            <person name="Hamasaki K."/>
        </authorList>
    </citation>
    <scope>NUCLEOTIDE SEQUENCE</scope>
    <source>
        <strain evidence="5">NT6N</strain>
    </source>
</reference>
<keyword evidence="3" id="KW-0732">Signal</keyword>
<feature type="compositionally biased region" description="Basic and acidic residues" evidence="2">
    <location>
        <begin position="179"/>
        <end position="189"/>
    </location>
</feature>
<dbReference type="EMBL" id="AP026866">
    <property type="protein sequence ID" value="BDS05084.1"/>
    <property type="molecule type" value="Genomic_DNA"/>
</dbReference>
<evidence type="ECO:0000256" key="1">
    <source>
        <dbReference type="ARBA" id="ARBA00022801"/>
    </source>
</evidence>
<dbReference type="Gene3D" id="2.60.120.260">
    <property type="entry name" value="Galactose-binding domain-like"/>
    <property type="match status" value="1"/>
</dbReference>
<evidence type="ECO:0000256" key="3">
    <source>
        <dbReference type="SAM" id="SignalP"/>
    </source>
</evidence>
<dbReference type="KEGG" id="osu:NT6N_01240"/>
<proteinExistence type="predicted"/>
<organism evidence="5">
    <name type="scientific">Oceaniferula spumae</name>
    <dbReference type="NCBI Taxonomy" id="2979115"/>
    <lineage>
        <taxon>Bacteria</taxon>
        <taxon>Pseudomonadati</taxon>
        <taxon>Verrucomicrobiota</taxon>
        <taxon>Verrucomicrobiia</taxon>
        <taxon>Verrucomicrobiales</taxon>
        <taxon>Verrucomicrobiaceae</taxon>
        <taxon>Oceaniferula</taxon>
    </lineage>
</organism>
<dbReference type="AlphaFoldDB" id="A0AAT9FGH8"/>